<evidence type="ECO:0000256" key="14">
    <source>
        <dbReference type="PIRSR" id="PIRSR000559-1"/>
    </source>
</evidence>
<evidence type="ECO:0000256" key="17">
    <source>
        <dbReference type="SAM" id="Coils"/>
    </source>
</evidence>
<evidence type="ECO:0000256" key="2">
    <source>
        <dbReference type="ARBA" id="ARBA00006352"/>
    </source>
</evidence>
<evidence type="ECO:0000313" key="24">
    <source>
        <dbReference type="Proteomes" id="UP000095284"/>
    </source>
</evidence>
<feature type="coiled-coil region" evidence="17">
    <location>
        <begin position="5"/>
        <end position="32"/>
    </location>
</feature>
<protein>
    <recommendedName>
        <fullName evidence="3 13">cGMP-dependent protein kinase</fullName>
        <ecNumber evidence="3 13">2.7.11.12</ecNumber>
    </recommendedName>
</protein>
<dbReference type="InterPro" id="IPR000961">
    <property type="entry name" value="AGC-kinase_C"/>
</dbReference>
<reference evidence="26" key="1">
    <citation type="submission" date="2016-11" db="UniProtKB">
        <authorList>
            <consortium name="WormBaseParasite"/>
        </authorList>
    </citation>
    <scope>IDENTIFICATION</scope>
</reference>
<dbReference type="CDD" id="cd00038">
    <property type="entry name" value="CAP_ED"/>
    <property type="match status" value="1"/>
</dbReference>
<comment type="cofactor">
    <cofactor evidence="1">
        <name>Mg(2+)</name>
        <dbReference type="ChEBI" id="CHEBI:18420"/>
    </cofactor>
</comment>
<evidence type="ECO:0000256" key="10">
    <source>
        <dbReference type="ARBA" id="ARBA00022992"/>
    </source>
</evidence>
<keyword evidence="6 13" id="KW-0808">Transferase</keyword>
<dbReference type="PIRSF" id="PIRSF000559">
    <property type="entry name" value="cGMP-dep_kinase"/>
    <property type="match status" value="1"/>
</dbReference>
<dbReference type="InterPro" id="IPR018490">
    <property type="entry name" value="cNMP-bd_dom_sf"/>
</dbReference>
<organism evidence="24 26">
    <name type="scientific">Bursaphelenchus xylophilus</name>
    <name type="common">Pinewood nematode worm</name>
    <name type="synonym">Aphelenchoides xylophilus</name>
    <dbReference type="NCBI Taxonomy" id="6326"/>
    <lineage>
        <taxon>Eukaryota</taxon>
        <taxon>Metazoa</taxon>
        <taxon>Ecdysozoa</taxon>
        <taxon>Nematoda</taxon>
        <taxon>Chromadorea</taxon>
        <taxon>Rhabditida</taxon>
        <taxon>Tylenchina</taxon>
        <taxon>Tylenchomorpha</taxon>
        <taxon>Aphelenchoidea</taxon>
        <taxon>Aphelenchoididae</taxon>
        <taxon>Bursaphelenchus</taxon>
    </lineage>
</organism>
<dbReference type="InterPro" id="IPR017441">
    <property type="entry name" value="Protein_kinase_ATP_BS"/>
</dbReference>
<dbReference type="Gene3D" id="2.60.120.10">
    <property type="entry name" value="Jelly Rolls"/>
    <property type="match status" value="1"/>
</dbReference>
<feature type="domain" description="Cyclic nucleotide-binding" evidence="20">
    <location>
        <begin position="75"/>
        <end position="190"/>
    </location>
</feature>
<keyword evidence="9 13" id="KW-0067">ATP-binding</keyword>
<evidence type="ECO:0000256" key="12">
    <source>
        <dbReference type="ARBA" id="ARBA00047462"/>
    </source>
</evidence>
<comment type="catalytic activity">
    <reaction evidence="12">
        <text>L-seryl-[protein] + ATP = O-phospho-L-seryl-[protein] + ADP + H(+)</text>
        <dbReference type="Rhea" id="RHEA:17989"/>
        <dbReference type="Rhea" id="RHEA-COMP:9863"/>
        <dbReference type="Rhea" id="RHEA-COMP:11604"/>
        <dbReference type="ChEBI" id="CHEBI:15378"/>
        <dbReference type="ChEBI" id="CHEBI:29999"/>
        <dbReference type="ChEBI" id="CHEBI:30616"/>
        <dbReference type="ChEBI" id="CHEBI:83421"/>
        <dbReference type="ChEBI" id="CHEBI:456216"/>
        <dbReference type="EC" id="2.7.11.12"/>
    </reaction>
</comment>
<accession>A0A1I7S472</accession>
<feature type="active site" description="Proton acceptor" evidence="14">
    <location>
        <position position="475"/>
    </location>
</feature>
<keyword evidence="7 13" id="KW-0547">Nucleotide-binding</keyword>
<dbReference type="SMR" id="A0A1I7S472"/>
<keyword evidence="5 13" id="KW-0140">cGMP</keyword>
<reference evidence="23" key="2">
    <citation type="submission" date="2020-08" db="EMBL/GenBank/DDBJ databases">
        <authorList>
            <person name="Kikuchi T."/>
        </authorList>
    </citation>
    <scope>NUCLEOTIDE SEQUENCE</scope>
    <source>
        <strain evidence="22">Ka4C1</strain>
    </source>
</reference>
<feature type="binding site" evidence="15 16">
    <location>
        <position position="381"/>
    </location>
    <ligand>
        <name>ATP</name>
        <dbReference type="ChEBI" id="CHEBI:30616"/>
    </ligand>
</feature>
<evidence type="ECO:0000256" key="1">
    <source>
        <dbReference type="ARBA" id="ARBA00001946"/>
    </source>
</evidence>
<dbReference type="InterPro" id="IPR000719">
    <property type="entry name" value="Prot_kinase_dom"/>
</dbReference>
<dbReference type="InterPro" id="IPR018488">
    <property type="entry name" value="cNMP-bd_CS"/>
</dbReference>
<evidence type="ECO:0000256" key="5">
    <source>
        <dbReference type="ARBA" id="ARBA00022535"/>
    </source>
</evidence>
<feature type="compositionally biased region" description="Acidic residues" evidence="18">
    <location>
        <begin position="651"/>
        <end position="661"/>
    </location>
</feature>
<dbReference type="Proteomes" id="UP000095284">
    <property type="component" value="Unplaced"/>
</dbReference>
<dbReference type="SUPFAM" id="SSF56112">
    <property type="entry name" value="Protein kinase-like (PK-like)"/>
    <property type="match status" value="1"/>
</dbReference>
<dbReference type="InterPro" id="IPR035014">
    <property type="entry name" value="STKc_cGK"/>
</dbReference>
<dbReference type="InterPro" id="IPR011009">
    <property type="entry name" value="Kinase-like_dom_sf"/>
</dbReference>
<keyword evidence="17" id="KW-0175">Coiled coil</keyword>
<dbReference type="Proteomes" id="UP000659654">
    <property type="component" value="Unassembled WGS sequence"/>
</dbReference>
<gene>
    <name evidence="22" type="ORF">BXYJ_LOCUS9605</name>
</gene>
<feature type="binding site" evidence="15">
    <location>
        <begin position="358"/>
        <end position="366"/>
    </location>
    <ligand>
        <name>ATP</name>
        <dbReference type="ChEBI" id="CHEBI:30616"/>
    </ligand>
</feature>
<dbReference type="InterPro" id="IPR008271">
    <property type="entry name" value="Ser/Thr_kinase_AS"/>
</dbReference>
<dbReference type="Gene3D" id="1.10.510.10">
    <property type="entry name" value="Transferase(Phosphotransferase) domain 1"/>
    <property type="match status" value="1"/>
</dbReference>
<dbReference type="EMBL" id="CAJFDI010000004">
    <property type="protein sequence ID" value="CAD5227060.1"/>
    <property type="molecule type" value="Genomic_DNA"/>
</dbReference>
<comment type="similarity">
    <text evidence="2 13">Belongs to the protein kinase superfamily. AGC Ser/Thr protein kinase family. cGMP subfamily.</text>
</comment>
<evidence type="ECO:0000259" key="19">
    <source>
        <dbReference type="PROSITE" id="PS50011"/>
    </source>
</evidence>
<evidence type="ECO:0000256" key="13">
    <source>
        <dbReference type="PIRNR" id="PIRNR000559"/>
    </source>
</evidence>
<evidence type="ECO:0000256" key="9">
    <source>
        <dbReference type="ARBA" id="ARBA00022840"/>
    </source>
</evidence>
<dbReference type="PROSITE" id="PS00888">
    <property type="entry name" value="CNMP_BINDING_1"/>
    <property type="match status" value="1"/>
</dbReference>
<dbReference type="InterPro" id="IPR000595">
    <property type="entry name" value="cNMP-bd_dom"/>
</dbReference>
<dbReference type="InterPro" id="IPR014710">
    <property type="entry name" value="RmlC-like_jellyroll"/>
</dbReference>
<evidence type="ECO:0000256" key="11">
    <source>
        <dbReference type="ARBA" id="ARBA00047298"/>
    </source>
</evidence>
<evidence type="ECO:0000313" key="23">
    <source>
        <dbReference type="EMBL" id="CAG9116792.1"/>
    </source>
</evidence>
<dbReference type="PROSITE" id="PS51285">
    <property type="entry name" value="AGC_KINASE_CTER"/>
    <property type="match status" value="1"/>
</dbReference>
<dbReference type="PROSITE" id="PS00889">
    <property type="entry name" value="CNMP_BINDING_2"/>
    <property type="match status" value="1"/>
</dbReference>
<dbReference type="GO" id="GO:0005524">
    <property type="term" value="F:ATP binding"/>
    <property type="evidence" value="ECO:0007669"/>
    <property type="project" value="UniProtKB-UniRule"/>
</dbReference>
<dbReference type="Proteomes" id="UP000582659">
    <property type="component" value="Unassembled WGS sequence"/>
</dbReference>
<evidence type="ECO:0000256" key="16">
    <source>
        <dbReference type="PROSITE-ProRule" id="PRU10141"/>
    </source>
</evidence>
<comment type="catalytic activity">
    <reaction evidence="11 13">
        <text>L-threonyl-[protein] + ATP = O-phospho-L-threonyl-[protein] + ADP + H(+)</text>
        <dbReference type="Rhea" id="RHEA:46608"/>
        <dbReference type="Rhea" id="RHEA-COMP:11060"/>
        <dbReference type="Rhea" id="RHEA-COMP:11605"/>
        <dbReference type="ChEBI" id="CHEBI:15378"/>
        <dbReference type="ChEBI" id="CHEBI:30013"/>
        <dbReference type="ChEBI" id="CHEBI:30616"/>
        <dbReference type="ChEBI" id="CHEBI:61977"/>
        <dbReference type="ChEBI" id="CHEBI:456216"/>
        <dbReference type="EC" id="2.7.11.12"/>
    </reaction>
</comment>
<dbReference type="Gene3D" id="3.30.200.20">
    <property type="entry name" value="Phosphorylase Kinase, domain 1"/>
    <property type="match status" value="1"/>
</dbReference>
<dbReference type="OrthoDB" id="63267at2759"/>
<dbReference type="SMART" id="SM00100">
    <property type="entry name" value="cNMP"/>
    <property type="match status" value="1"/>
</dbReference>
<evidence type="ECO:0000313" key="22">
    <source>
        <dbReference type="EMBL" id="CAD5227060.1"/>
    </source>
</evidence>
<evidence type="ECO:0000256" key="15">
    <source>
        <dbReference type="PIRSR" id="PIRSR000559-2"/>
    </source>
</evidence>
<dbReference type="SMART" id="SM00133">
    <property type="entry name" value="S_TK_X"/>
    <property type="match status" value="1"/>
</dbReference>
<keyword evidence="8 13" id="KW-0418">Kinase</keyword>
<evidence type="ECO:0000259" key="20">
    <source>
        <dbReference type="PROSITE" id="PS50042"/>
    </source>
</evidence>
<dbReference type="InterPro" id="IPR002374">
    <property type="entry name" value="cGMP_dep_kinase"/>
</dbReference>
<feature type="domain" description="AGC-kinase C-terminal" evidence="21">
    <location>
        <begin position="610"/>
        <end position="661"/>
    </location>
</feature>
<keyword evidence="25" id="KW-1185">Reference proteome</keyword>
<dbReference type="PROSITE" id="PS50042">
    <property type="entry name" value="CNMP_BINDING_3"/>
    <property type="match status" value="1"/>
</dbReference>
<evidence type="ECO:0000313" key="25">
    <source>
        <dbReference type="Proteomes" id="UP000659654"/>
    </source>
</evidence>
<dbReference type="EMBL" id="CAJFCV020000004">
    <property type="protein sequence ID" value="CAG9116792.1"/>
    <property type="molecule type" value="Genomic_DNA"/>
</dbReference>
<evidence type="ECO:0000256" key="18">
    <source>
        <dbReference type="SAM" id="MobiDB-lite"/>
    </source>
</evidence>
<dbReference type="Pfam" id="PF00027">
    <property type="entry name" value="cNMP_binding"/>
    <property type="match status" value="1"/>
</dbReference>
<dbReference type="GO" id="GO:0030553">
    <property type="term" value="F:cGMP binding"/>
    <property type="evidence" value="ECO:0007669"/>
    <property type="project" value="UniProtKB-KW"/>
</dbReference>
<evidence type="ECO:0000256" key="8">
    <source>
        <dbReference type="ARBA" id="ARBA00022777"/>
    </source>
</evidence>
<dbReference type="AlphaFoldDB" id="A0A1I7S472"/>
<keyword evidence="4 13" id="KW-0723">Serine/threonine-protein kinase</keyword>
<feature type="region of interest" description="Disordered" evidence="18">
    <location>
        <begin position="626"/>
        <end position="661"/>
    </location>
</feature>
<dbReference type="FunFam" id="1.10.510.10:FF:000571">
    <property type="entry name" value="Maternal embryonic leucine zipper kinase"/>
    <property type="match status" value="1"/>
</dbReference>
<evidence type="ECO:0000256" key="4">
    <source>
        <dbReference type="ARBA" id="ARBA00022527"/>
    </source>
</evidence>
<name>A0A1I7S472_BURXY</name>
<feature type="compositionally biased region" description="Polar residues" evidence="18">
    <location>
        <begin position="631"/>
        <end position="650"/>
    </location>
</feature>
<dbReference type="Pfam" id="PF00069">
    <property type="entry name" value="Pkinase"/>
    <property type="match status" value="1"/>
</dbReference>
<evidence type="ECO:0000313" key="26">
    <source>
        <dbReference type="WBParaSite" id="BXY_0780400.1"/>
    </source>
</evidence>
<evidence type="ECO:0000259" key="21">
    <source>
        <dbReference type="PROSITE" id="PS51285"/>
    </source>
</evidence>
<keyword evidence="10 13" id="KW-0142">cGMP-binding</keyword>
<dbReference type="CDD" id="cd05572">
    <property type="entry name" value="STKc_cGK"/>
    <property type="match status" value="1"/>
</dbReference>
<dbReference type="EC" id="2.7.11.12" evidence="3 13"/>
<dbReference type="PANTHER" id="PTHR24353">
    <property type="entry name" value="CYCLIC NUCLEOTIDE-DEPENDENT PROTEIN KINASE"/>
    <property type="match status" value="1"/>
</dbReference>
<dbReference type="PROSITE" id="PS00108">
    <property type="entry name" value="PROTEIN_KINASE_ST"/>
    <property type="match status" value="1"/>
</dbReference>
<dbReference type="PANTHER" id="PTHR24353:SF91">
    <property type="match status" value="1"/>
</dbReference>
<dbReference type="WBParaSite" id="BXY_0780400.1">
    <property type="protein sequence ID" value="BXY_0780400.1"/>
    <property type="gene ID" value="BXY_0780400"/>
</dbReference>
<dbReference type="FunFam" id="3.30.200.20:FF:000042">
    <property type="entry name" value="Aurora kinase A"/>
    <property type="match status" value="1"/>
</dbReference>
<evidence type="ECO:0000256" key="7">
    <source>
        <dbReference type="ARBA" id="ARBA00022741"/>
    </source>
</evidence>
<proteinExistence type="inferred from homology"/>
<dbReference type="eggNOG" id="KOG0614">
    <property type="taxonomic scope" value="Eukaryota"/>
</dbReference>
<dbReference type="SMART" id="SM00220">
    <property type="entry name" value="S_TKc"/>
    <property type="match status" value="1"/>
</dbReference>
<dbReference type="PROSITE" id="PS50011">
    <property type="entry name" value="PROTEIN_KINASE_DOM"/>
    <property type="match status" value="1"/>
</dbReference>
<evidence type="ECO:0000256" key="6">
    <source>
        <dbReference type="ARBA" id="ARBA00022679"/>
    </source>
</evidence>
<dbReference type="SUPFAM" id="SSF51206">
    <property type="entry name" value="cAMP-binding domain-like"/>
    <property type="match status" value="1"/>
</dbReference>
<feature type="domain" description="Protein kinase" evidence="19">
    <location>
        <begin position="352"/>
        <end position="609"/>
    </location>
</feature>
<evidence type="ECO:0000256" key="3">
    <source>
        <dbReference type="ARBA" id="ARBA00012428"/>
    </source>
</evidence>
<dbReference type="PROSITE" id="PS00107">
    <property type="entry name" value="PROTEIN_KINASE_ATP"/>
    <property type="match status" value="1"/>
</dbReference>
<sequence length="661" mass="75642">MEMTREELIFELELKERQIEELTRELAGYRSFFHGRKIAVSAEVASTEGDSNGLEHQKDRRTFDIIESALLANEFLCQLEQFQIDEMINAMQPMMFAPDQWIIRQGEFGSKLYVLEEGRVQVTKDSRFLRVMEAPCVFGELAILYHCERTASIKSLCNCRVWALERRIFHAVMVNTAKSKHDEMVALMTKSKLQKMFSEEQIDLLADSVKDEEWGFRAEVDQSHLEGKLYLVVSGQITQRRNSSYGTAPELKTLTAGDILGDFYGLSLALSTLPANPALHSQIRGAAAAQRPTSRNNNVGERYFVDSVEGARLIVMLVEQICRTLDNTSLIDEPSVSQKSTADIDDVELADLKTVATLGIGGFGRVNLVKHFDTEKVYALKIMNKAHVKEMNQQEHVLNERNILISCRCDFIVRLYKTFRDAERLYMLLEYCPGGEVWTMLRNWGRFDELTARFYCAAALEAFDYLHRRCIIYRDLKPENMLLDKNGIPKLADFGFAKRLKSENAKTWTFCGTAEYVAPEIILNKGQDTAVDIWSLGIFMYELISGTPPFASTDPMHTYNSILKGVNSLAWPRYISDQAKSLICKFCRKDPAQRLGYGRIEDARKDVWFQGFDFVAFRNHTMRPPIRPKIRSSTDTQNFDRYPSTDNFSTGEDETGWDADF</sequence>
<dbReference type="GO" id="GO:0004692">
    <property type="term" value="F:cGMP-dependent protein kinase activity"/>
    <property type="evidence" value="ECO:0007669"/>
    <property type="project" value="UniProtKB-EC"/>
</dbReference>